<dbReference type="InterPro" id="IPR011697">
    <property type="entry name" value="Peptidase_C26"/>
</dbReference>
<comment type="caution">
    <text evidence="1">The sequence shown here is derived from an EMBL/GenBank/DDBJ whole genome shotgun (WGS) entry which is preliminary data.</text>
</comment>
<dbReference type="InterPro" id="IPR029062">
    <property type="entry name" value="Class_I_gatase-like"/>
</dbReference>
<evidence type="ECO:0000313" key="2">
    <source>
        <dbReference type="Proteomes" id="UP001198565"/>
    </source>
</evidence>
<keyword evidence="1" id="KW-0378">Hydrolase</keyword>
<dbReference type="Proteomes" id="UP001198565">
    <property type="component" value="Unassembled WGS sequence"/>
</dbReference>
<protein>
    <submittedName>
        <fullName evidence="1">Gamma-glutamyl-gamma-aminobutyrate hydrolase family protein</fullName>
    </submittedName>
</protein>
<dbReference type="RefSeq" id="WP_222974754.1">
    <property type="nucleotide sequence ID" value="NZ_JAINVZ010000003.1"/>
</dbReference>
<evidence type="ECO:0000313" key="1">
    <source>
        <dbReference type="EMBL" id="MBY8884394.1"/>
    </source>
</evidence>
<dbReference type="GO" id="GO:0016787">
    <property type="term" value="F:hydrolase activity"/>
    <property type="evidence" value="ECO:0007669"/>
    <property type="project" value="UniProtKB-KW"/>
</dbReference>
<dbReference type="EMBL" id="JAINVZ010000003">
    <property type="protein sequence ID" value="MBY8884394.1"/>
    <property type="molecule type" value="Genomic_DNA"/>
</dbReference>
<dbReference type="PANTHER" id="PTHR43235:SF1">
    <property type="entry name" value="GLUTAMINE AMIDOTRANSFERASE PB2B2.05-RELATED"/>
    <property type="match status" value="1"/>
</dbReference>
<sequence length="247" mass="25766">MSRGTAGWGGDALDSKPLIGISTYFTEAHWGAWSMRAALLPAFYPSYVRAAGGLAVMLPPDETPEAAALLVERLDGLVLAGGEDLDPELYGAAPHPRTGTPCPERDAWELALLRAALERGLPVLGICRGMQLMNVAAGGTLAQHLPETVGHDGHNPRPGVFTDHAVETVPGTRIGELLPHALDVASHHHQAVDRLGAGLVASATAKDGTVEALESTGPGFALGVQWHPEVGDDTRVVRALVEAAARG</sequence>
<dbReference type="PROSITE" id="PS51273">
    <property type="entry name" value="GATASE_TYPE_1"/>
    <property type="match status" value="1"/>
</dbReference>
<organism evidence="1 2">
    <name type="scientific">Streptantibioticus parmotrematis</name>
    <dbReference type="NCBI Taxonomy" id="2873249"/>
    <lineage>
        <taxon>Bacteria</taxon>
        <taxon>Bacillati</taxon>
        <taxon>Actinomycetota</taxon>
        <taxon>Actinomycetes</taxon>
        <taxon>Kitasatosporales</taxon>
        <taxon>Streptomycetaceae</taxon>
        <taxon>Streptantibioticus</taxon>
    </lineage>
</organism>
<accession>A0ABS7QMI5</accession>
<dbReference type="Gene3D" id="3.40.50.880">
    <property type="match status" value="1"/>
</dbReference>
<reference evidence="1 2" key="1">
    <citation type="submission" date="2021-08" db="EMBL/GenBank/DDBJ databases">
        <title>Streptomyces sp. PTM05 isolated from lichen.</title>
        <authorList>
            <person name="Somphong A."/>
            <person name="Phongsopitanun W."/>
            <person name="Tanasupawat S."/>
        </authorList>
    </citation>
    <scope>NUCLEOTIDE SEQUENCE [LARGE SCALE GENOMIC DNA]</scope>
    <source>
        <strain evidence="1 2">Ptm05</strain>
    </source>
</reference>
<keyword evidence="2" id="KW-1185">Reference proteome</keyword>
<dbReference type="InterPro" id="IPR044668">
    <property type="entry name" value="PuuD-like"/>
</dbReference>
<proteinExistence type="predicted"/>
<dbReference type="PANTHER" id="PTHR43235">
    <property type="entry name" value="GLUTAMINE AMIDOTRANSFERASE PB2B2.05-RELATED"/>
    <property type="match status" value="1"/>
</dbReference>
<dbReference type="Pfam" id="PF07722">
    <property type="entry name" value="Peptidase_C26"/>
    <property type="match status" value="1"/>
</dbReference>
<dbReference type="SUPFAM" id="SSF52317">
    <property type="entry name" value="Class I glutamine amidotransferase-like"/>
    <property type="match status" value="1"/>
</dbReference>
<name>A0ABS7QMI5_9ACTN</name>
<gene>
    <name evidence="1" type="ORF">K7472_05990</name>
</gene>
<dbReference type="CDD" id="cd01745">
    <property type="entry name" value="GATase1_2"/>
    <property type="match status" value="1"/>
</dbReference>